<dbReference type="InterPro" id="IPR056411">
    <property type="entry name" value="CysS_C"/>
</dbReference>
<evidence type="ECO:0000256" key="1">
    <source>
        <dbReference type="ARBA" id="ARBA00022598"/>
    </source>
</evidence>
<dbReference type="Gene3D" id="1.20.120.1910">
    <property type="entry name" value="Cysteine-tRNA ligase, C-terminal anti-codon recognition domain"/>
    <property type="match status" value="1"/>
</dbReference>
<dbReference type="EMBL" id="VYDA01000617">
    <property type="protein sequence ID" value="MYH63446.1"/>
    <property type="molecule type" value="Genomic_DNA"/>
</dbReference>
<organism evidence="5">
    <name type="scientific">Caldilineaceae bacterium SB0675_bin_29</name>
    <dbReference type="NCBI Taxonomy" id="2605266"/>
    <lineage>
        <taxon>Bacteria</taxon>
        <taxon>Bacillati</taxon>
        <taxon>Chloroflexota</taxon>
        <taxon>Caldilineae</taxon>
        <taxon>Caldilineales</taxon>
        <taxon>Caldilineaceae</taxon>
    </lineage>
</organism>
<keyword evidence="1" id="KW-0436">Ligase</keyword>
<evidence type="ECO:0000256" key="3">
    <source>
        <dbReference type="ARBA" id="ARBA00022840"/>
    </source>
</evidence>
<dbReference type="GO" id="GO:0005524">
    <property type="term" value="F:ATP binding"/>
    <property type="evidence" value="ECO:0007669"/>
    <property type="project" value="UniProtKB-KW"/>
</dbReference>
<comment type="caution">
    <text evidence="5">The sequence shown here is derived from an EMBL/GenBank/DDBJ whole genome shotgun (WGS) entry which is preliminary data.</text>
</comment>
<feature type="domain" description="Cysteinyl-tRNA ligase anticodon binding" evidence="4">
    <location>
        <begin position="309"/>
        <end position="341"/>
    </location>
</feature>
<sequence length="350" mass="37974">MSEIGPIALFGSGETAPGAHRIHERVMRELPAPVQAAILETPAGFELNSPAVAGKVGAYLERHLRNYSPQISIVPARKRGTAFDPDDPELAGPLLESSYLFMGPGSPSYAVRQLRDSYAWHALRARHRLGGAICFSSATTVASGRYTLPVYEIYKVGQDLHWIEGLAFFSDFGLRLTVIPHWNNNDGGDELDTSHCYMGQPRFDELLSLLPRPVTVLGIDENTGVVIDPVAGVCELVGQGGATVLTAKGEQVFGSGSQFPATALGDWRLPPTPQDGIPGEIWERACAVRDAAENPEVEEAPLPILELAEQRQAARAERNWAEADALRDEISALGWQVHDTPEGPRLEKAK</sequence>
<keyword evidence="2" id="KW-0547">Nucleotide-binding</keyword>
<name>A0A6B1G7W1_9CHLR</name>
<dbReference type="AlphaFoldDB" id="A0A6B1G7W1"/>
<dbReference type="GO" id="GO:0004812">
    <property type="term" value="F:aminoacyl-tRNA ligase activity"/>
    <property type="evidence" value="ECO:0007669"/>
    <property type="project" value="UniProtKB-KW"/>
</dbReference>
<dbReference type="SUPFAM" id="SSF47323">
    <property type="entry name" value="Anticodon-binding domain of a subclass of class I aminoacyl-tRNA synthetases"/>
    <property type="match status" value="1"/>
</dbReference>
<gene>
    <name evidence="5" type="ORF">F4148_17415</name>
</gene>
<keyword evidence="3" id="KW-0067">ATP-binding</keyword>
<dbReference type="InterPro" id="IPR009080">
    <property type="entry name" value="tRNAsynth_Ia_anticodon-bd"/>
</dbReference>
<evidence type="ECO:0000313" key="5">
    <source>
        <dbReference type="EMBL" id="MYH63446.1"/>
    </source>
</evidence>
<keyword evidence="5" id="KW-0030">Aminoacyl-tRNA synthetase</keyword>
<evidence type="ECO:0000259" key="4">
    <source>
        <dbReference type="Pfam" id="PF23493"/>
    </source>
</evidence>
<dbReference type="InterPro" id="IPR029062">
    <property type="entry name" value="Class_I_gatase-like"/>
</dbReference>
<dbReference type="Pfam" id="PF23493">
    <property type="entry name" value="CysS_C"/>
    <property type="match status" value="1"/>
</dbReference>
<evidence type="ECO:0000256" key="2">
    <source>
        <dbReference type="ARBA" id="ARBA00022741"/>
    </source>
</evidence>
<accession>A0A6B1G7W1</accession>
<proteinExistence type="predicted"/>
<dbReference type="GO" id="GO:0006418">
    <property type="term" value="P:tRNA aminoacylation for protein translation"/>
    <property type="evidence" value="ECO:0007669"/>
    <property type="project" value="InterPro"/>
</dbReference>
<protein>
    <submittedName>
        <fullName evidence="5">Cysteinyl-tRNA synthetase</fullName>
    </submittedName>
</protein>
<dbReference type="Gene3D" id="3.40.50.880">
    <property type="match status" value="1"/>
</dbReference>
<reference evidence="5" key="1">
    <citation type="submission" date="2019-09" db="EMBL/GenBank/DDBJ databases">
        <title>Characterisation of the sponge microbiome using genome-centric metagenomics.</title>
        <authorList>
            <person name="Engelberts J.P."/>
            <person name="Robbins S.J."/>
            <person name="De Goeij J.M."/>
            <person name="Aranda M."/>
            <person name="Bell S.C."/>
            <person name="Webster N.S."/>
        </authorList>
    </citation>
    <scope>NUCLEOTIDE SEQUENCE</scope>
    <source>
        <strain evidence="5">SB0675_bin_29</strain>
    </source>
</reference>